<gene>
    <name evidence="3" type="ORF">ACFO3D_08415</name>
</gene>
<dbReference type="Gene3D" id="3.40.50.720">
    <property type="entry name" value="NAD(P)-binding Rossmann-like Domain"/>
    <property type="match status" value="1"/>
</dbReference>
<dbReference type="CDD" id="cd05233">
    <property type="entry name" value="SDR_c"/>
    <property type="match status" value="1"/>
</dbReference>
<dbReference type="SUPFAM" id="SSF51735">
    <property type="entry name" value="NAD(P)-binding Rossmann-fold domains"/>
    <property type="match status" value="1"/>
</dbReference>
<organism evidence="3 4">
    <name type="scientific">Virgibacillus kekensis</name>
    <dbReference type="NCBI Taxonomy" id="202261"/>
    <lineage>
        <taxon>Bacteria</taxon>
        <taxon>Bacillati</taxon>
        <taxon>Bacillota</taxon>
        <taxon>Bacilli</taxon>
        <taxon>Bacillales</taxon>
        <taxon>Bacillaceae</taxon>
        <taxon>Virgibacillus</taxon>
    </lineage>
</organism>
<evidence type="ECO:0000256" key="1">
    <source>
        <dbReference type="ARBA" id="ARBA00006484"/>
    </source>
</evidence>
<sequence length="250" mass="26653">MLLKDKVALITGAGSGMGKAQAVEYAKEGAKVILADINKEDAEKVKKEIENEGGKAVAVEGDVSKKTDAERMAQEGIDSFGRIDILTNTAGILDDYKPTLEIDEEAWDKYMGVNLKGVYLMTNAILPQMIENGKGTIINFASIAGFVAGGGGAVYTPSKHGVIGYTKQLSFDYGKKGIKANAICPGAVETAMTEKIFNESEEIQQLLQDTPAGRAGKPEEIAYLSVFLASDKSDFIHGAPIKIDGGWTVK</sequence>
<reference evidence="4" key="1">
    <citation type="journal article" date="2019" name="Int. J. Syst. Evol. Microbiol.">
        <title>The Global Catalogue of Microorganisms (GCM) 10K type strain sequencing project: providing services to taxonomists for standard genome sequencing and annotation.</title>
        <authorList>
            <consortium name="The Broad Institute Genomics Platform"/>
            <consortium name="The Broad Institute Genome Sequencing Center for Infectious Disease"/>
            <person name="Wu L."/>
            <person name="Ma J."/>
        </authorList>
    </citation>
    <scope>NUCLEOTIDE SEQUENCE [LARGE SCALE GENOMIC DNA]</scope>
    <source>
        <strain evidence="4">CGMCC 4.7426</strain>
    </source>
</reference>
<dbReference type="PRINTS" id="PR00081">
    <property type="entry name" value="GDHRDH"/>
</dbReference>
<dbReference type="PANTHER" id="PTHR24321">
    <property type="entry name" value="DEHYDROGENASES, SHORT CHAIN"/>
    <property type="match status" value="1"/>
</dbReference>
<comment type="caution">
    <text evidence="3">The sequence shown here is derived from an EMBL/GenBank/DDBJ whole genome shotgun (WGS) entry which is preliminary data.</text>
</comment>
<dbReference type="EMBL" id="JBHSFU010000004">
    <property type="protein sequence ID" value="MFC4558235.1"/>
    <property type="molecule type" value="Genomic_DNA"/>
</dbReference>
<dbReference type="InterPro" id="IPR002347">
    <property type="entry name" value="SDR_fam"/>
</dbReference>
<dbReference type="NCBIfam" id="NF009466">
    <property type="entry name" value="PRK12826.1-2"/>
    <property type="match status" value="1"/>
</dbReference>
<dbReference type="Proteomes" id="UP001595989">
    <property type="component" value="Unassembled WGS sequence"/>
</dbReference>
<keyword evidence="2 3" id="KW-0560">Oxidoreductase</keyword>
<dbReference type="PRINTS" id="PR00080">
    <property type="entry name" value="SDRFAMILY"/>
</dbReference>
<proteinExistence type="inferred from homology"/>
<name>A0ABV9DHC0_9BACI</name>
<comment type="similarity">
    <text evidence="1">Belongs to the short-chain dehydrogenases/reductases (SDR) family.</text>
</comment>
<dbReference type="EC" id="1.1.1.-" evidence="3"/>
<accession>A0ABV9DHC0</accession>
<dbReference type="PANTHER" id="PTHR24321:SF8">
    <property type="entry name" value="ESTRADIOL 17-BETA-DEHYDROGENASE 8-RELATED"/>
    <property type="match status" value="1"/>
</dbReference>
<protein>
    <submittedName>
        <fullName evidence="3">SDR family NAD(P)-dependent oxidoreductase</fullName>
        <ecNumber evidence="3">1.1.1.-</ecNumber>
    </submittedName>
</protein>
<keyword evidence="4" id="KW-1185">Reference proteome</keyword>
<evidence type="ECO:0000313" key="4">
    <source>
        <dbReference type="Proteomes" id="UP001595989"/>
    </source>
</evidence>
<dbReference type="Pfam" id="PF13561">
    <property type="entry name" value="adh_short_C2"/>
    <property type="match status" value="1"/>
</dbReference>
<dbReference type="InterPro" id="IPR036291">
    <property type="entry name" value="NAD(P)-bd_dom_sf"/>
</dbReference>
<dbReference type="NCBIfam" id="NF005559">
    <property type="entry name" value="PRK07231.1"/>
    <property type="match status" value="1"/>
</dbReference>
<dbReference type="RefSeq" id="WP_390294748.1">
    <property type="nucleotide sequence ID" value="NZ_JBHSFU010000004.1"/>
</dbReference>
<evidence type="ECO:0000256" key="2">
    <source>
        <dbReference type="ARBA" id="ARBA00023002"/>
    </source>
</evidence>
<dbReference type="GO" id="GO:0016491">
    <property type="term" value="F:oxidoreductase activity"/>
    <property type="evidence" value="ECO:0007669"/>
    <property type="project" value="UniProtKB-KW"/>
</dbReference>
<evidence type="ECO:0000313" key="3">
    <source>
        <dbReference type="EMBL" id="MFC4558235.1"/>
    </source>
</evidence>